<organism evidence="1 2">
    <name type="scientific">Liquorilactobacillus mali KCTC 3596 = DSM 20444</name>
    <dbReference type="NCBI Taxonomy" id="1046596"/>
    <lineage>
        <taxon>Bacteria</taxon>
        <taxon>Bacillati</taxon>
        <taxon>Bacillota</taxon>
        <taxon>Bacilli</taxon>
        <taxon>Lactobacillales</taxon>
        <taxon>Lactobacillaceae</taxon>
        <taxon>Liquorilactobacillus</taxon>
    </lineage>
</organism>
<reference evidence="1 2" key="1">
    <citation type="journal article" date="2015" name="Genome Announc.">
        <title>Expanding the biotechnology potential of lactobacilli through comparative genomics of 213 strains and associated genera.</title>
        <authorList>
            <person name="Sun Z."/>
            <person name="Harris H.M."/>
            <person name="McCann A."/>
            <person name="Guo C."/>
            <person name="Argimon S."/>
            <person name="Zhang W."/>
            <person name="Yang X."/>
            <person name="Jeffery I.B."/>
            <person name="Cooney J.C."/>
            <person name="Kagawa T.F."/>
            <person name="Liu W."/>
            <person name="Song Y."/>
            <person name="Salvetti E."/>
            <person name="Wrobel A."/>
            <person name="Rasinkangas P."/>
            <person name="Parkhill J."/>
            <person name="Rea M.C."/>
            <person name="O'Sullivan O."/>
            <person name="Ritari J."/>
            <person name="Douillard F.P."/>
            <person name="Paul Ross R."/>
            <person name="Yang R."/>
            <person name="Briner A.E."/>
            <person name="Felis G.E."/>
            <person name="de Vos W.M."/>
            <person name="Barrangou R."/>
            <person name="Klaenhammer T.R."/>
            <person name="Caufield P.W."/>
            <person name="Cui Y."/>
            <person name="Zhang H."/>
            <person name="O'Toole P.W."/>
        </authorList>
    </citation>
    <scope>NUCLEOTIDE SEQUENCE [LARGE SCALE GENOMIC DNA]</scope>
    <source>
        <strain evidence="1 2">DSM 20444</strain>
    </source>
</reference>
<keyword evidence="2" id="KW-1185">Reference proteome</keyword>
<dbReference type="Proteomes" id="UP000050898">
    <property type="component" value="Unassembled WGS sequence"/>
</dbReference>
<evidence type="ECO:0000313" key="2">
    <source>
        <dbReference type="Proteomes" id="UP000050898"/>
    </source>
</evidence>
<gene>
    <name evidence="1" type="ORF">FD00_GL001347</name>
</gene>
<protein>
    <submittedName>
        <fullName evidence="1">Uncharacterized protein</fullName>
    </submittedName>
</protein>
<sequence>MEENTLIHSKKIIKTVAIVVGANLQNKMIFFVLFSKFFVNSLRNFLISFKFVGFKTKRLTK</sequence>
<proteinExistence type="predicted"/>
<dbReference type="AlphaFoldDB" id="A0A0R2EB84"/>
<comment type="caution">
    <text evidence="1">The sequence shown here is derived from an EMBL/GenBank/DDBJ whole genome shotgun (WGS) entry which is preliminary data.</text>
</comment>
<name>A0A0R2EB84_9LACO</name>
<accession>A0A0R2EB84</accession>
<dbReference type="EMBL" id="AYYH01000032">
    <property type="protein sequence ID" value="KRN09156.1"/>
    <property type="molecule type" value="Genomic_DNA"/>
</dbReference>
<evidence type="ECO:0000313" key="1">
    <source>
        <dbReference type="EMBL" id="KRN09156.1"/>
    </source>
</evidence>
<dbReference type="PATRIC" id="fig|1046596.6.peg.1430"/>